<dbReference type="STRING" id="710685.MycrhN_2745"/>
<reference evidence="3 4" key="1">
    <citation type="submission" date="2011-12" db="EMBL/GenBank/DDBJ databases">
        <title>Complete sequence of Mycobacterium rhodesiae NBB3.</title>
        <authorList>
            <consortium name="US DOE Joint Genome Institute"/>
            <person name="Lucas S."/>
            <person name="Han J."/>
            <person name="Lapidus A."/>
            <person name="Cheng J.-F."/>
            <person name="Goodwin L."/>
            <person name="Pitluck S."/>
            <person name="Peters L."/>
            <person name="Mikhailova N."/>
            <person name="Gu W."/>
            <person name="Detter J.C."/>
            <person name="Han C."/>
            <person name="Tapia R."/>
            <person name="Land M."/>
            <person name="Hauser L."/>
            <person name="Kyrpides N."/>
            <person name="Ivanova N."/>
            <person name="Pagani I."/>
            <person name="Mattes T."/>
            <person name="Holmes A."/>
            <person name="Rutledge P."/>
            <person name="Paulsen I."/>
            <person name="Coleman N."/>
            <person name="Woyke T."/>
        </authorList>
    </citation>
    <scope>NUCLEOTIDE SEQUENCE [LARGE SCALE GENOMIC DNA]</scope>
    <source>
        <strain evidence="3 4">NBB3</strain>
    </source>
</reference>
<evidence type="ECO:0000259" key="2">
    <source>
        <dbReference type="PROSITE" id="PS50846"/>
    </source>
</evidence>
<dbReference type="PROSITE" id="PS01047">
    <property type="entry name" value="HMA_1"/>
    <property type="match status" value="1"/>
</dbReference>
<dbReference type="InterPro" id="IPR036163">
    <property type="entry name" value="HMA_dom_sf"/>
</dbReference>
<dbReference type="Gene3D" id="3.30.70.100">
    <property type="match status" value="1"/>
</dbReference>
<dbReference type="AlphaFoldDB" id="G8RH22"/>
<protein>
    <submittedName>
        <fullName evidence="3">Copper chaperone</fullName>
    </submittedName>
</protein>
<gene>
    <name evidence="3" type="ordered locus">MycrhN_2745</name>
</gene>
<dbReference type="InterPro" id="IPR006121">
    <property type="entry name" value="HMA_dom"/>
</dbReference>
<feature type="domain" description="HMA" evidence="2">
    <location>
        <begin position="2"/>
        <end position="67"/>
    </location>
</feature>
<evidence type="ECO:0000313" key="4">
    <source>
        <dbReference type="Proteomes" id="UP000005442"/>
    </source>
</evidence>
<dbReference type="GO" id="GO:0046872">
    <property type="term" value="F:metal ion binding"/>
    <property type="evidence" value="ECO:0007669"/>
    <property type="project" value="UniProtKB-KW"/>
</dbReference>
<dbReference type="HOGENOM" id="CLU_134973_13_1_11"/>
<evidence type="ECO:0000256" key="1">
    <source>
        <dbReference type="ARBA" id="ARBA00022723"/>
    </source>
</evidence>
<dbReference type="PATRIC" id="fig|710685.3.peg.2734"/>
<dbReference type="OrthoDB" id="9813965at2"/>
<name>G8RH22_MYCRN</name>
<proteinExistence type="predicted"/>
<dbReference type="SUPFAM" id="SSF55008">
    <property type="entry name" value="HMA, heavy metal-associated domain"/>
    <property type="match status" value="1"/>
</dbReference>
<keyword evidence="4" id="KW-1185">Reference proteome</keyword>
<dbReference type="InterPro" id="IPR017969">
    <property type="entry name" value="Heavy-metal-associated_CS"/>
</dbReference>
<sequence length="78" mass="7850">MSTTTFIVVGMSCGGCVRKVTGELSGIDGVRDVAVDLTSGQVAVTSNAPMDQSAFRAAVESAGYTVAGSDTATKEKTS</sequence>
<dbReference type="EMBL" id="CP003169">
    <property type="protein sequence ID" value="AEV73326.1"/>
    <property type="molecule type" value="Genomic_DNA"/>
</dbReference>
<organism evidence="3 4">
    <name type="scientific">Mycolicibacterium rhodesiae (strain NBB3)</name>
    <name type="common">Mycobacterium rhodesiae</name>
    <dbReference type="NCBI Taxonomy" id="710685"/>
    <lineage>
        <taxon>Bacteria</taxon>
        <taxon>Bacillati</taxon>
        <taxon>Actinomycetota</taxon>
        <taxon>Actinomycetes</taxon>
        <taxon>Mycobacteriales</taxon>
        <taxon>Mycobacteriaceae</taxon>
        <taxon>Mycolicibacterium</taxon>
    </lineage>
</organism>
<dbReference type="Pfam" id="PF00403">
    <property type="entry name" value="HMA"/>
    <property type="match status" value="1"/>
</dbReference>
<evidence type="ECO:0000313" key="3">
    <source>
        <dbReference type="EMBL" id="AEV73326.1"/>
    </source>
</evidence>
<accession>G8RH22</accession>
<dbReference type="PROSITE" id="PS50846">
    <property type="entry name" value="HMA_2"/>
    <property type="match status" value="1"/>
</dbReference>
<dbReference type="KEGG" id="mrh:MycrhN_2745"/>
<dbReference type="Proteomes" id="UP000005442">
    <property type="component" value="Chromosome"/>
</dbReference>
<dbReference type="eggNOG" id="COG2608">
    <property type="taxonomic scope" value="Bacteria"/>
</dbReference>
<dbReference type="RefSeq" id="WP_014211136.1">
    <property type="nucleotide sequence ID" value="NC_016604.1"/>
</dbReference>
<dbReference type="CDD" id="cd00371">
    <property type="entry name" value="HMA"/>
    <property type="match status" value="1"/>
</dbReference>
<keyword evidence="1" id="KW-0479">Metal-binding</keyword>